<name>A0ABW2MQA9_9FLAO</name>
<accession>A0ABW2MQA9</accession>
<dbReference type="EMBL" id="JBHTBN010000002">
    <property type="protein sequence ID" value="MFC7357082.1"/>
    <property type="molecule type" value="Genomic_DNA"/>
</dbReference>
<keyword evidence="2" id="KW-1185">Reference proteome</keyword>
<dbReference type="Proteomes" id="UP001596415">
    <property type="component" value="Unassembled WGS sequence"/>
</dbReference>
<organism evidence="1 2">
    <name type="scientific">Jejudonia soesokkakensis</name>
    <dbReference type="NCBI Taxonomy" id="1323432"/>
    <lineage>
        <taxon>Bacteria</taxon>
        <taxon>Pseudomonadati</taxon>
        <taxon>Bacteroidota</taxon>
        <taxon>Flavobacteriia</taxon>
        <taxon>Flavobacteriales</taxon>
        <taxon>Flavobacteriaceae</taxon>
        <taxon>Jejudonia</taxon>
    </lineage>
</organism>
<protein>
    <submittedName>
        <fullName evidence="1">Uncharacterized protein</fullName>
    </submittedName>
</protein>
<evidence type="ECO:0000313" key="1">
    <source>
        <dbReference type="EMBL" id="MFC7357082.1"/>
    </source>
</evidence>
<sequence>MKSDDQISGKIESKFSSNKEIIDFKILDSFEWDEMMILGPYADVEKIQKFWRLDLSKIERHLIKSEDGINLIIFFKDSELIKIAEVSRGIGDFQNLEILIPKSRTKFLKEDNGITLVNDNLNKYSFYRDITIFPKFKDFQKKRGLLLNHLNNSNSNKGLQYIKNDSIHILILERIIRINEWKVAYELLDTVKLVNNNKLKIGFGYCERINPSDDETIFAFSIINDSAFFKTQLKSWRIDFDINKLVEIQETELKCVNDEFQNDP</sequence>
<dbReference type="RefSeq" id="WP_380216931.1">
    <property type="nucleotide sequence ID" value="NZ_JBHTBN010000002.1"/>
</dbReference>
<comment type="caution">
    <text evidence="1">The sequence shown here is derived from an EMBL/GenBank/DDBJ whole genome shotgun (WGS) entry which is preliminary data.</text>
</comment>
<proteinExistence type="predicted"/>
<gene>
    <name evidence="1" type="ORF">ACFQO1_05245</name>
</gene>
<evidence type="ECO:0000313" key="2">
    <source>
        <dbReference type="Proteomes" id="UP001596415"/>
    </source>
</evidence>
<reference evidence="2" key="1">
    <citation type="journal article" date="2019" name="Int. J. Syst. Evol. Microbiol.">
        <title>The Global Catalogue of Microorganisms (GCM) 10K type strain sequencing project: providing services to taxonomists for standard genome sequencing and annotation.</title>
        <authorList>
            <consortium name="The Broad Institute Genomics Platform"/>
            <consortium name="The Broad Institute Genome Sequencing Center for Infectious Disease"/>
            <person name="Wu L."/>
            <person name="Ma J."/>
        </authorList>
    </citation>
    <scope>NUCLEOTIDE SEQUENCE [LARGE SCALE GENOMIC DNA]</scope>
    <source>
        <strain evidence="2">CGMCC 1.16306</strain>
    </source>
</reference>